<organism evidence="4 5">
    <name type="scientific">Paracoccus litorisediminis</name>
    <dbReference type="NCBI Taxonomy" id="2006130"/>
    <lineage>
        <taxon>Bacteria</taxon>
        <taxon>Pseudomonadati</taxon>
        <taxon>Pseudomonadota</taxon>
        <taxon>Alphaproteobacteria</taxon>
        <taxon>Rhodobacterales</taxon>
        <taxon>Paracoccaceae</taxon>
        <taxon>Paracoccus</taxon>
    </lineage>
</organism>
<keyword evidence="5" id="KW-1185">Reference proteome</keyword>
<reference evidence="4 5" key="1">
    <citation type="submission" date="2019-11" db="EMBL/GenBank/DDBJ databases">
        <authorList>
            <person name="Dong K."/>
        </authorList>
    </citation>
    <scope>NUCLEOTIDE SEQUENCE [LARGE SCALE GENOMIC DNA]</scope>
    <source>
        <strain evidence="4 5">NBRC 112902</strain>
    </source>
</reference>
<evidence type="ECO:0000313" key="5">
    <source>
        <dbReference type="Proteomes" id="UP000449846"/>
    </source>
</evidence>
<feature type="transmembrane region" description="Helical" evidence="2">
    <location>
        <begin position="71"/>
        <end position="91"/>
    </location>
</feature>
<dbReference type="OrthoDB" id="7812844at2"/>
<sequence length="370" mass="38016">MNTHLARSVRALQLAAVICAAFAAIGVASGFHAADPASGWFVPLVAGVVVAVGFSITWHVLIGAAAKTRRLLGLTVVIAGGIILAALALAASAQSIATALTGTAAVRAELSRQVTGYTDALAEAHEQATWAQPLVQMTGASAAGYRALAEQEAGGQFGTGSGCGMRCAELQTFGDSWSRSASALQEQVNQADKVNRTGLDAVGRLRSAAALGDQTLFLAATQEVGSAVASLDGMVTAPDGILASTGVITVSSTDRTARLDAQTADLTAKARELRPADGKTEVPVFVPQSPSEATRAQMFGASAPGWIAGLAIDGLPLLFLFLALALGFEPLLRDEHKPLERPTTPERNAKVREDEADTAQGSKIHLVAGE</sequence>
<protein>
    <recommendedName>
        <fullName evidence="6">DUF4407 domain-containing protein</fullName>
    </recommendedName>
</protein>
<keyword evidence="3" id="KW-0732">Signal</keyword>
<feature type="transmembrane region" description="Helical" evidence="2">
    <location>
        <begin position="306"/>
        <end position="328"/>
    </location>
</feature>
<evidence type="ECO:0000256" key="1">
    <source>
        <dbReference type="SAM" id="MobiDB-lite"/>
    </source>
</evidence>
<dbReference type="AlphaFoldDB" id="A0A844HNL2"/>
<feature type="region of interest" description="Disordered" evidence="1">
    <location>
        <begin position="337"/>
        <end position="370"/>
    </location>
</feature>
<dbReference type="EMBL" id="WMIG01000005">
    <property type="protein sequence ID" value="MTH60004.1"/>
    <property type="molecule type" value="Genomic_DNA"/>
</dbReference>
<keyword evidence="2" id="KW-1133">Transmembrane helix</keyword>
<gene>
    <name evidence="4" type="ORF">GL300_12370</name>
</gene>
<feature type="transmembrane region" description="Helical" evidence="2">
    <location>
        <begin position="40"/>
        <end position="64"/>
    </location>
</feature>
<keyword evidence="2" id="KW-0472">Membrane</keyword>
<evidence type="ECO:0000256" key="2">
    <source>
        <dbReference type="SAM" id="Phobius"/>
    </source>
</evidence>
<feature type="signal peptide" evidence="3">
    <location>
        <begin position="1"/>
        <end position="33"/>
    </location>
</feature>
<evidence type="ECO:0008006" key="6">
    <source>
        <dbReference type="Google" id="ProtNLM"/>
    </source>
</evidence>
<comment type="caution">
    <text evidence="4">The sequence shown here is derived from an EMBL/GenBank/DDBJ whole genome shotgun (WGS) entry which is preliminary data.</text>
</comment>
<dbReference type="RefSeq" id="WP_155039939.1">
    <property type="nucleotide sequence ID" value="NZ_WMIG01000005.1"/>
</dbReference>
<keyword evidence="2" id="KW-0812">Transmembrane</keyword>
<name>A0A844HNL2_9RHOB</name>
<feature type="chain" id="PRO_5032774775" description="DUF4407 domain-containing protein" evidence="3">
    <location>
        <begin position="34"/>
        <end position="370"/>
    </location>
</feature>
<dbReference type="Proteomes" id="UP000449846">
    <property type="component" value="Unassembled WGS sequence"/>
</dbReference>
<evidence type="ECO:0000313" key="4">
    <source>
        <dbReference type="EMBL" id="MTH60004.1"/>
    </source>
</evidence>
<accession>A0A844HNL2</accession>
<proteinExistence type="predicted"/>
<evidence type="ECO:0000256" key="3">
    <source>
        <dbReference type="SAM" id="SignalP"/>
    </source>
</evidence>
<feature type="compositionally biased region" description="Basic and acidic residues" evidence="1">
    <location>
        <begin position="337"/>
        <end position="353"/>
    </location>
</feature>